<evidence type="ECO:0000256" key="2">
    <source>
        <dbReference type="PROSITE-ProRule" id="PRU00464"/>
    </source>
</evidence>
<dbReference type="STRING" id="1348624.GCA_001591545_01264"/>
<gene>
    <name evidence="4" type="primary">hit_1</name>
    <name evidence="4" type="ORF">NCTC4824_02210</name>
</gene>
<dbReference type="PROSITE" id="PS51084">
    <property type="entry name" value="HIT_2"/>
    <property type="match status" value="1"/>
</dbReference>
<dbReference type="RefSeq" id="WP_066138452.1">
    <property type="nucleotide sequence ID" value="NZ_CBCSGM010000001.1"/>
</dbReference>
<dbReference type="InterPro" id="IPR036265">
    <property type="entry name" value="HIT-like_sf"/>
</dbReference>
<evidence type="ECO:0000313" key="5">
    <source>
        <dbReference type="Proteomes" id="UP000249134"/>
    </source>
</evidence>
<dbReference type="PANTHER" id="PTHR46648:SF1">
    <property type="entry name" value="ADENOSINE 5'-MONOPHOSPHORAMIDASE HNT1"/>
    <property type="match status" value="1"/>
</dbReference>
<dbReference type="GO" id="GO:0003824">
    <property type="term" value="F:catalytic activity"/>
    <property type="evidence" value="ECO:0007669"/>
    <property type="project" value="InterPro"/>
</dbReference>
<dbReference type="EMBL" id="LS483476">
    <property type="protein sequence ID" value="SQI58402.1"/>
    <property type="molecule type" value="Genomic_DNA"/>
</dbReference>
<dbReference type="Pfam" id="PF01230">
    <property type="entry name" value="HIT"/>
    <property type="match status" value="1"/>
</dbReference>
<reference evidence="4 5" key="1">
    <citation type="submission" date="2018-06" db="EMBL/GenBank/DDBJ databases">
        <authorList>
            <consortium name="Pathogen Informatics"/>
            <person name="Doyle S."/>
        </authorList>
    </citation>
    <scope>NUCLEOTIDE SEQUENCE [LARGE SCALE GENOMIC DNA]</scope>
    <source>
        <strain evidence="4 5">NCTC4824</strain>
    </source>
</reference>
<dbReference type="SUPFAM" id="SSF54197">
    <property type="entry name" value="HIT-like"/>
    <property type="match status" value="1"/>
</dbReference>
<dbReference type="InterPro" id="IPR001310">
    <property type="entry name" value="Histidine_triad_HIT"/>
</dbReference>
<sequence length="145" mass="16525">MCVNSECLGCNLANKNAQVNVVYENDFVCCILDHDPFNEGHVMILPKEHVEDMDELDADTANAIIQASRLISRAIKALYKPDGITICQNGGIFSELNHFHMHVVPRYRDQSFAAFYLDDDLNNEAIKYNLKETQTELLRHIRGIK</sequence>
<dbReference type="InterPro" id="IPR011146">
    <property type="entry name" value="HIT-like"/>
</dbReference>
<proteinExistence type="predicted"/>
<dbReference type="KEGG" id="blen:NCTC4824_02210"/>
<dbReference type="Gene3D" id="3.30.428.10">
    <property type="entry name" value="HIT-like"/>
    <property type="match status" value="1"/>
</dbReference>
<dbReference type="Proteomes" id="UP000249134">
    <property type="component" value="Chromosome 1"/>
</dbReference>
<organism evidence="4 5">
    <name type="scientific">Lederbergia lenta</name>
    <name type="common">Bacillus lentus</name>
    <dbReference type="NCBI Taxonomy" id="1467"/>
    <lineage>
        <taxon>Bacteria</taxon>
        <taxon>Bacillati</taxon>
        <taxon>Bacillota</taxon>
        <taxon>Bacilli</taxon>
        <taxon>Bacillales</taxon>
        <taxon>Bacillaceae</taxon>
        <taxon>Lederbergia</taxon>
    </lineage>
</organism>
<dbReference type="PANTHER" id="PTHR46648">
    <property type="entry name" value="HIT FAMILY PROTEIN 1"/>
    <property type="match status" value="1"/>
</dbReference>
<dbReference type="GO" id="GO:0009117">
    <property type="term" value="P:nucleotide metabolic process"/>
    <property type="evidence" value="ECO:0007669"/>
    <property type="project" value="TreeGrafter"/>
</dbReference>
<keyword evidence="5" id="KW-1185">Reference proteome</keyword>
<feature type="domain" description="HIT" evidence="3">
    <location>
        <begin position="8"/>
        <end position="113"/>
    </location>
</feature>
<evidence type="ECO:0000256" key="1">
    <source>
        <dbReference type="PIRSR" id="PIRSR601310-1"/>
    </source>
</evidence>
<evidence type="ECO:0000313" key="4">
    <source>
        <dbReference type="EMBL" id="SQI58402.1"/>
    </source>
</evidence>
<dbReference type="AlphaFoldDB" id="A0A2X4WI77"/>
<protein>
    <submittedName>
        <fullName evidence="4">Cell-cycle regulation histidine</fullName>
    </submittedName>
</protein>
<feature type="active site" description="Tele-AMP-histidine intermediate" evidence="1">
    <location>
        <position position="102"/>
    </location>
</feature>
<name>A0A2X4WI77_LEDLE</name>
<accession>A0A2X4WI77</accession>
<evidence type="ECO:0000259" key="3">
    <source>
        <dbReference type="PROSITE" id="PS51084"/>
    </source>
</evidence>
<feature type="short sequence motif" description="Histidine triad motif" evidence="2">
    <location>
        <begin position="98"/>
        <end position="102"/>
    </location>
</feature>